<evidence type="ECO:0000313" key="3">
    <source>
        <dbReference type="Proteomes" id="UP000215127"/>
    </source>
</evidence>
<gene>
    <name evidence="2" type="ORF">ZT3D7_G2775</name>
</gene>
<dbReference type="EMBL" id="LT853693">
    <property type="protein sequence ID" value="SMQ47627.1"/>
    <property type="molecule type" value="Genomic_DNA"/>
</dbReference>
<keyword evidence="1" id="KW-0732">Signal</keyword>
<sequence length="114" mass="12462">MKTLTILIAAISAATVSVAAERCPPGNKFDWAPISCLNVNRGDFGDGGACINAQYDWDFDYQPDCIADIYLSQQWKGICCLPWKGGEEVHKYYVANCQALGGDPHDESPNVFPC</sequence>
<organism evidence="2 3">
    <name type="scientific">Zymoseptoria tritici (strain ST99CH_3D7)</name>
    <dbReference type="NCBI Taxonomy" id="1276538"/>
    <lineage>
        <taxon>Eukaryota</taxon>
        <taxon>Fungi</taxon>
        <taxon>Dikarya</taxon>
        <taxon>Ascomycota</taxon>
        <taxon>Pezizomycotina</taxon>
        <taxon>Dothideomycetes</taxon>
        <taxon>Dothideomycetidae</taxon>
        <taxon>Mycosphaerellales</taxon>
        <taxon>Mycosphaerellaceae</taxon>
        <taxon>Zymoseptoria</taxon>
    </lineage>
</organism>
<dbReference type="AlphaFoldDB" id="A0A1X7RKU4"/>
<keyword evidence="3" id="KW-1185">Reference proteome</keyword>
<evidence type="ECO:0000256" key="1">
    <source>
        <dbReference type="SAM" id="SignalP"/>
    </source>
</evidence>
<protein>
    <submittedName>
        <fullName evidence="2">Uncharacterized protein</fullName>
    </submittedName>
</protein>
<dbReference type="Proteomes" id="UP000215127">
    <property type="component" value="Chromosome 2"/>
</dbReference>
<proteinExistence type="predicted"/>
<feature type="chain" id="PRO_5010865352" evidence="1">
    <location>
        <begin position="21"/>
        <end position="114"/>
    </location>
</feature>
<reference evidence="2 3" key="1">
    <citation type="submission" date="2016-06" db="EMBL/GenBank/DDBJ databases">
        <authorList>
            <person name="Kjaerup R.B."/>
            <person name="Dalgaard T.S."/>
            <person name="Juul-Madsen H.R."/>
        </authorList>
    </citation>
    <scope>NUCLEOTIDE SEQUENCE [LARGE SCALE GENOMIC DNA]</scope>
</reference>
<evidence type="ECO:0000313" key="2">
    <source>
        <dbReference type="EMBL" id="SMQ47627.1"/>
    </source>
</evidence>
<feature type="signal peptide" evidence="1">
    <location>
        <begin position="1"/>
        <end position="20"/>
    </location>
</feature>
<name>A0A1X7RKU4_ZYMT9</name>
<accession>A0A1X7RKU4</accession>